<evidence type="ECO:0000313" key="2">
    <source>
        <dbReference type="EMBL" id="SHH37689.1"/>
    </source>
</evidence>
<dbReference type="EMBL" id="FQWD01000009">
    <property type="protein sequence ID" value="SHH37689.1"/>
    <property type="molecule type" value="Genomic_DNA"/>
</dbReference>
<gene>
    <name evidence="2" type="ORF">SAMN05216361_4430</name>
</gene>
<dbReference type="RefSeq" id="WP_139241653.1">
    <property type="nucleotide sequence ID" value="NZ_FQWD01000009.1"/>
</dbReference>
<reference evidence="3" key="1">
    <citation type="submission" date="2016-11" db="EMBL/GenBank/DDBJ databases">
        <authorList>
            <person name="Varghese N."/>
            <person name="Submissions S."/>
        </authorList>
    </citation>
    <scope>NUCLEOTIDE SEQUENCE [LARGE SCALE GENOMIC DNA]</scope>
    <source>
        <strain evidence="3">CGMCC 1.8995</strain>
    </source>
</reference>
<feature type="chain" id="PRO_5012997070" description="P/Homo B domain-containing protein" evidence="1">
    <location>
        <begin position="20"/>
        <end position="204"/>
    </location>
</feature>
<keyword evidence="1" id="KW-0732">Signal</keyword>
<proteinExistence type="predicted"/>
<evidence type="ECO:0000313" key="3">
    <source>
        <dbReference type="Proteomes" id="UP000184520"/>
    </source>
</evidence>
<name>A0A1M5SGS9_9ALTE</name>
<dbReference type="AlphaFoldDB" id="A0A1M5SGS9"/>
<evidence type="ECO:0000256" key="1">
    <source>
        <dbReference type="SAM" id="SignalP"/>
    </source>
</evidence>
<sequence length="204" mass="22033">MYKLGIVLSFCFFSCSLFAAHSTFSNINDLIENSECDITALESLQAQISAPVSGNLISNKLAECHKQNSEIQSRGYYQPGLKLNSQSKVSLTSMDVTPPEFRSVEFSSNEVDVSNGEVTVTVRVSVFEAESEPDHLSLSLTPPTGIPSSQSKQIIFFPTTGQGWQATSTAGVYTHESTVTFDANSAAGVWSAKVDWIGDTNSNT</sequence>
<feature type="non-terminal residue" evidence="2">
    <location>
        <position position="204"/>
    </location>
</feature>
<organism evidence="2 3">
    <name type="scientific">Marisediminitalea aggregata</name>
    <dbReference type="NCBI Taxonomy" id="634436"/>
    <lineage>
        <taxon>Bacteria</taxon>
        <taxon>Pseudomonadati</taxon>
        <taxon>Pseudomonadota</taxon>
        <taxon>Gammaproteobacteria</taxon>
        <taxon>Alteromonadales</taxon>
        <taxon>Alteromonadaceae</taxon>
        <taxon>Marisediminitalea</taxon>
    </lineage>
</organism>
<evidence type="ECO:0008006" key="4">
    <source>
        <dbReference type="Google" id="ProtNLM"/>
    </source>
</evidence>
<accession>A0A1M5SGS9</accession>
<protein>
    <recommendedName>
        <fullName evidence="4">P/Homo B domain-containing protein</fullName>
    </recommendedName>
</protein>
<keyword evidence="3" id="KW-1185">Reference proteome</keyword>
<dbReference type="Proteomes" id="UP000184520">
    <property type="component" value="Unassembled WGS sequence"/>
</dbReference>
<feature type="signal peptide" evidence="1">
    <location>
        <begin position="1"/>
        <end position="19"/>
    </location>
</feature>